<feature type="region of interest" description="Disordered" evidence="1">
    <location>
        <begin position="39"/>
        <end position="77"/>
    </location>
</feature>
<evidence type="ECO:0000256" key="1">
    <source>
        <dbReference type="SAM" id="MobiDB-lite"/>
    </source>
</evidence>
<evidence type="ECO:0000313" key="2">
    <source>
        <dbReference type="EMBL" id="DAZ98427.1"/>
    </source>
</evidence>
<accession>A0AAV2YZ53</accession>
<keyword evidence="3" id="KW-1185">Reference proteome</keyword>
<gene>
    <name evidence="2" type="ORF">N0F65_000141</name>
</gene>
<name>A0AAV2YZ53_9STRA</name>
<organism evidence="2 3">
    <name type="scientific">Lagenidium giganteum</name>
    <dbReference type="NCBI Taxonomy" id="4803"/>
    <lineage>
        <taxon>Eukaryota</taxon>
        <taxon>Sar</taxon>
        <taxon>Stramenopiles</taxon>
        <taxon>Oomycota</taxon>
        <taxon>Peronosporomycetes</taxon>
        <taxon>Pythiales</taxon>
        <taxon>Pythiaceae</taxon>
    </lineage>
</organism>
<feature type="compositionally biased region" description="Low complexity" evidence="1">
    <location>
        <begin position="50"/>
        <end position="59"/>
    </location>
</feature>
<evidence type="ECO:0000313" key="3">
    <source>
        <dbReference type="Proteomes" id="UP001146120"/>
    </source>
</evidence>
<sequence length="117" mass="13881">MGKARTQRKNRQKRTKRRIYAAINAEICDHVRADRCDDGSRTWLSAHGGAQQEEALQAPEQREQVAMEQEKERQRTHERWVKANAVADAQFKRKQRILQERKRLIEAIRQVRVCMML</sequence>
<dbReference type="AlphaFoldDB" id="A0AAV2YZ53"/>
<dbReference type="Proteomes" id="UP001146120">
    <property type="component" value="Unassembled WGS sequence"/>
</dbReference>
<reference evidence="2" key="2">
    <citation type="journal article" date="2023" name="Microbiol Resour">
        <title>Decontamination and Annotation of the Draft Genome Sequence of the Oomycete Lagenidium giganteum ARSEF 373.</title>
        <authorList>
            <person name="Morgan W.R."/>
            <person name="Tartar A."/>
        </authorList>
    </citation>
    <scope>NUCLEOTIDE SEQUENCE</scope>
    <source>
        <strain evidence="2">ARSEF 373</strain>
    </source>
</reference>
<comment type="caution">
    <text evidence="2">The sequence shown here is derived from an EMBL/GenBank/DDBJ whole genome shotgun (WGS) entry which is preliminary data.</text>
</comment>
<proteinExistence type="predicted"/>
<reference evidence="2" key="1">
    <citation type="submission" date="2022-11" db="EMBL/GenBank/DDBJ databases">
        <authorList>
            <person name="Morgan W.R."/>
            <person name="Tartar A."/>
        </authorList>
    </citation>
    <scope>NUCLEOTIDE SEQUENCE</scope>
    <source>
        <strain evidence="2">ARSEF 373</strain>
    </source>
</reference>
<feature type="compositionally biased region" description="Basic and acidic residues" evidence="1">
    <location>
        <begin position="60"/>
        <end position="77"/>
    </location>
</feature>
<protein>
    <submittedName>
        <fullName evidence="2">Uncharacterized protein</fullName>
    </submittedName>
</protein>
<dbReference type="EMBL" id="DAKRPA010000107">
    <property type="protein sequence ID" value="DAZ98427.1"/>
    <property type="molecule type" value="Genomic_DNA"/>
</dbReference>